<reference evidence="1" key="2">
    <citation type="journal article" date="2015" name="Data Brief">
        <title>Shoot transcriptome of the giant reed, Arundo donax.</title>
        <authorList>
            <person name="Barrero R.A."/>
            <person name="Guerrero F.D."/>
            <person name="Moolhuijzen P."/>
            <person name="Goolsby J.A."/>
            <person name="Tidwell J."/>
            <person name="Bellgard S.E."/>
            <person name="Bellgard M.I."/>
        </authorList>
    </citation>
    <scope>NUCLEOTIDE SEQUENCE</scope>
    <source>
        <tissue evidence="1">Shoot tissue taken approximately 20 cm above the soil surface</tissue>
    </source>
</reference>
<organism evidence="1">
    <name type="scientific">Arundo donax</name>
    <name type="common">Giant reed</name>
    <name type="synonym">Donax arundinaceus</name>
    <dbReference type="NCBI Taxonomy" id="35708"/>
    <lineage>
        <taxon>Eukaryota</taxon>
        <taxon>Viridiplantae</taxon>
        <taxon>Streptophyta</taxon>
        <taxon>Embryophyta</taxon>
        <taxon>Tracheophyta</taxon>
        <taxon>Spermatophyta</taxon>
        <taxon>Magnoliopsida</taxon>
        <taxon>Liliopsida</taxon>
        <taxon>Poales</taxon>
        <taxon>Poaceae</taxon>
        <taxon>PACMAD clade</taxon>
        <taxon>Arundinoideae</taxon>
        <taxon>Arundineae</taxon>
        <taxon>Arundo</taxon>
    </lineage>
</organism>
<protein>
    <submittedName>
        <fullName evidence="1">Uncharacterized protein</fullName>
    </submittedName>
</protein>
<accession>A0A0A9CMC4</accession>
<evidence type="ECO:0000313" key="1">
    <source>
        <dbReference type="EMBL" id="JAD76741.1"/>
    </source>
</evidence>
<dbReference type="AlphaFoldDB" id="A0A0A9CMC4"/>
<sequence length="58" mass="7222">MACEVLTTNLDNCIIFHDDYKQFHMVKYFFIYQLSKQIMFYWHGLLRQLYLQSEFLFS</sequence>
<proteinExistence type="predicted"/>
<reference evidence="1" key="1">
    <citation type="submission" date="2014-09" db="EMBL/GenBank/DDBJ databases">
        <authorList>
            <person name="Magalhaes I.L.F."/>
            <person name="Oliveira U."/>
            <person name="Santos F.R."/>
            <person name="Vidigal T.H.D.A."/>
            <person name="Brescovit A.D."/>
            <person name="Santos A.J."/>
        </authorList>
    </citation>
    <scope>NUCLEOTIDE SEQUENCE</scope>
    <source>
        <tissue evidence="1">Shoot tissue taken approximately 20 cm above the soil surface</tissue>
    </source>
</reference>
<dbReference type="EMBL" id="GBRH01221154">
    <property type="protein sequence ID" value="JAD76741.1"/>
    <property type="molecule type" value="Transcribed_RNA"/>
</dbReference>
<name>A0A0A9CMC4_ARUDO</name>